<feature type="domain" description="Transient receptor ion channel" evidence="5">
    <location>
        <begin position="10"/>
        <end position="41"/>
    </location>
</feature>
<dbReference type="EMBL" id="BRZM01003405">
    <property type="protein sequence ID" value="GLD48041.1"/>
    <property type="molecule type" value="Genomic_DNA"/>
</dbReference>
<dbReference type="GO" id="GO:0034703">
    <property type="term" value="C:cation channel complex"/>
    <property type="evidence" value="ECO:0007669"/>
    <property type="project" value="TreeGrafter"/>
</dbReference>
<evidence type="ECO:0000256" key="2">
    <source>
        <dbReference type="ARBA" id="ARBA00022737"/>
    </source>
</evidence>
<keyword evidence="3" id="KW-0406">Ion transport</keyword>
<reference evidence="6" key="1">
    <citation type="submission" date="2022-08" db="EMBL/GenBank/DDBJ databases">
        <title>Genome sequencing of akame (Lates japonicus).</title>
        <authorList>
            <person name="Hashiguchi Y."/>
            <person name="Takahashi H."/>
        </authorList>
    </citation>
    <scope>NUCLEOTIDE SEQUENCE</scope>
    <source>
        <strain evidence="6">Kochi</strain>
    </source>
</reference>
<dbReference type="GO" id="GO:0070679">
    <property type="term" value="F:inositol 1,4,5 trisphosphate binding"/>
    <property type="evidence" value="ECO:0007669"/>
    <property type="project" value="TreeGrafter"/>
</dbReference>
<dbReference type="Pfam" id="PF08344">
    <property type="entry name" value="TRP_2"/>
    <property type="match status" value="1"/>
</dbReference>
<dbReference type="GO" id="GO:0015279">
    <property type="term" value="F:store-operated calcium channel activity"/>
    <property type="evidence" value="ECO:0007669"/>
    <property type="project" value="TreeGrafter"/>
</dbReference>
<comment type="caution">
    <text evidence="6">The sequence shown here is derived from an EMBL/GenBank/DDBJ whole genome shotgun (WGS) entry which is preliminary data.</text>
</comment>
<dbReference type="SMART" id="SM01420">
    <property type="entry name" value="TRP_2"/>
    <property type="match status" value="1"/>
</dbReference>
<proteinExistence type="predicted"/>
<evidence type="ECO:0000256" key="3">
    <source>
        <dbReference type="ARBA" id="ARBA00023065"/>
    </source>
</evidence>
<keyword evidence="4" id="KW-0407">Ion channel</keyword>
<keyword evidence="1" id="KW-0813">Transport</keyword>
<sequence length="245" mass="26532">MAHRGLGQSCLPLLSSEDPVLAALELSNELATLANIEKEFKRTTIAVCPASARTCGGSLDLCRAEEFVAHPNCQQQLLSIWYENRPVRDNRPLLSNCWVVLGVAIGLPGLASSLLDRLLAVEHHPAAKHDPPSAAGSTPIQPATVSDCMTNEANLHVMEIPHHFMGHAGTSGYRQIPSLVSEGLVAQSLVLSFSRIAYILPPTRAGPLQISLQNCQGHLQVHGHLHPGLSMLHDRMFNLYPTTWG</sequence>
<evidence type="ECO:0000313" key="6">
    <source>
        <dbReference type="EMBL" id="GLD48041.1"/>
    </source>
</evidence>
<keyword evidence="2" id="KW-0677">Repeat</keyword>
<dbReference type="PANTHER" id="PTHR10117:SF79">
    <property type="entry name" value="SHORT TRANSIENT RECEPTOR POTENTIAL CHANNEL 3-LIKE"/>
    <property type="match status" value="1"/>
</dbReference>
<evidence type="ECO:0000313" key="7">
    <source>
        <dbReference type="Proteomes" id="UP001279410"/>
    </source>
</evidence>
<evidence type="ECO:0000259" key="5">
    <source>
        <dbReference type="SMART" id="SM01420"/>
    </source>
</evidence>
<evidence type="ECO:0000256" key="1">
    <source>
        <dbReference type="ARBA" id="ARBA00022448"/>
    </source>
</evidence>
<gene>
    <name evidence="6" type="ORF">AKAME5_002725900</name>
</gene>
<dbReference type="InterPro" id="IPR013555">
    <property type="entry name" value="TRP_dom"/>
</dbReference>
<dbReference type="AlphaFoldDB" id="A0AAD3M6F5"/>
<name>A0AAD3M6F5_LATJO</name>
<keyword evidence="7" id="KW-1185">Reference proteome</keyword>
<evidence type="ECO:0000256" key="4">
    <source>
        <dbReference type="ARBA" id="ARBA00023303"/>
    </source>
</evidence>
<dbReference type="GO" id="GO:0007338">
    <property type="term" value="P:single fertilization"/>
    <property type="evidence" value="ECO:0007669"/>
    <property type="project" value="TreeGrafter"/>
</dbReference>
<dbReference type="GO" id="GO:0005886">
    <property type="term" value="C:plasma membrane"/>
    <property type="evidence" value="ECO:0007669"/>
    <property type="project" value="TreeGrafter"/>
</dbReference>
<dbReference type="InterPro" id="IPR002153">
    <property type="entry name" value="TRPC_channel"/>
</dbReference>
<organism evidence="6 7">
    <name type="scientific">Lates japonicus</name>
    <name type="common">Japanese lates</name>
    <dbReference type="NCBI Taxonomy" id="270547"/>
    <lineage>
        <taxon>Eukaryota</taxon>
        <taxon>Metazoa</taxon>
        <taxon>Chordata</taxon>
        <taxon>Craniata</taxon>
        <taxon>Vertebrata</taxon>
        <taxon>Euteleostomi</taxon>
        <taxon>Actinopterygii</taxon>
        <taxon>Neopterygii</taxon>
        <taxon>Teleostei</taxon>
        <taxon>Neoteleostei</taxon>
        <taxon>Acanthomorphata</taxon>
        <taxon>Carangaria</taxon>
        <taxon>Carangaria incertae sedis</taxon>
        <taxon>Centropomidae</taxon>
        <taxon>Lates</taxon>
    </lineage>
</organism>
<accession>A0AAD3M6F5</accession>
<protein>
    <submittedName>
        <fullName evidence="6">Short transient receptor potential channel 6a isoform X2</fullName>
    </submittedName>
</protein>
<dbReference type="PANTHER" id="PTHR10117">
    <property type="entry name" value="TRANSIENT RECEPTOR POTENTIAL CHANNEL"/>
    <property type="match status" value="1"/>
</dbReference>
<dbReference type="GO" id="GO:0051480">
    <property type="term" value="P:regulation of cytosolic calcium ion concentration"/>
    <property type="evidence" value="ECO:0007669"/>
    <property type="project" value="TreeGrafter"/>
</dbReference>
<keyword evidence="6" id="KW-0675">Receptor</keyword>
<dbReference type="Proteomes" id="UP001279410">
    <property type="component" value="Unassembled WGS sequence"/>
</dbReference>